<proteinExistence type="inferred from homology"/>
<dbReference type="GO" id="GO:0005737">
    <property type="term" value="C:cytoplasm"/>
    <property type="evidence" value="ECO:0007669"/>
    <property type="project" value="UniProtKB-SubCell"/>
</dbReference>
<evidence type="ECO:0000313" key="9">
    <source>
        <dbReference type="EMBL" id="ORY99979.1"/>
    </source>
</evidence>
<evidence type="ECO:0000256" key="1">
    <source>
        <dbReference type="ARBA" id="ARBA00004496"/>
    </source>
</evidence>
<dbReference type="OMA" id="SEESHMF"/>
<dbReference type="SUPFAM" id="SSF54236">
    <property type="entry name" value="Ubiquitin-like"/>
    <property type="match status" value="1"/>
</dbReference>
<protein>
    <recommendedName>
        <fullName evidence="8">CAP-Gly domain-containing protein</fullName>
    </recommendedName>
</protein>
<dbReference type="Gene3D" id="2.30.30.190">
    <property type="entry name" value="CAP Gly-rich-like domain"/>
    <property type="match status" value="1"/>
</dbReference>
<evidence type="ECO:0000256" key="7">
    <source>
        <dbReference type="ARBA" id="ARBA00026055"/>
    </source>
</evidence>
<name>A0A1X2HKW8_SYNRA</name>
<dbReference type="OrthoDB" id="5273213at2759"/>
<comment type="similarity">
    <text evidence="2">Belongs to the TBCE family.</text>
</comment>
<comment type="subcellular location">
    <subcellularLocation>
        <location evidence="1">Cytoplasm</location>
    </subcellularLocation>
</comment>
<reference evidence="9 10" key="1">
    <citation type="submission" date="2016-07" db="EMBL/GenBank/DDBJ databases">
        <title>Pervasive Adenine N6-methylation of Active Genes in Fungi.</title>
        <authorList>
            <consortium name="DOE Joint Genome Institute"/>
            <person name="Mondo S.J."/>
            <person name="Dannebaum R.O."/>
            <person name="Kuo R.C."/>
            <person name="Labutti K."/>
            <person name="Haridas S."/>
            <person name="Kuo A."/>
            <person name="Salamov A."/>
            <person name="Ahrendt S.R."/>
            <person name="Lipzen A."/>
            <person name="Sullivan W."/>
            <person name="Andreopoulos W.B."/>
            <person name="Clum A."/>
            <person name="Lindquist E."/>
            <person name="Daum C."/>
            <person name="Ramamoorthy G.K."/>
            <person name="Gryganskyi A."/>
            <person name="Culley D."/>
            <person name="Magnuson J.K."/>
            <person name="James T.Y."/>
            <person name="O'Malley M.A."/>
            <person name="Stajich J.E."/>
            <person name="Spatafora J.W."/>
            <person name="Visel A."/>
            <person name="Grigoriev I.V."/>
        </authorList>
    </citation>
    <scope>NUCLEOTIDE SEQUENCE [LARGE SCALE GENOMIC DNA]</scope>
    <source>
        <strain evidence="9 10">NRRL 2496</strain>
    </source>
</reference>
<evidence type="ECO:0000256" key="4">
    <source>
        <dbReference type="ARBA" id="ARBA00022614"/>
    </source>
</evidence>
<dbReference type="Gene3D" id="3.80.10.10">
    <property type="entry name" value="Ribonuclease Inhibitor"/>
    <property type="match status" value="2"/>
</dbReference>
<dbReference type="PROSITE" id="PS50245">
    <property type="entry name" value="CAP_GLY_2"/>
    <property type="match status" value="1"/>
</dbReference>
<keyword evidence="5" id="KW-0677">Repeat</keyword>
<feature type="domain" description="CAP-Gly" evidence="8">
    <location>
        <begin position="21"/>
        <end position="65"/>
    </location>
</feature>
<organism evidence="9 10">
    <name type="scientific">Syncephalastrum racemosum</name>
    <name type="common">Filamentous fungus</name>
    <dbReference type="NCBI Taxonomy" id="13706"/>
    <lineage>
        <taxon>Eukaryota</taxon>
        <taxon>Fungi</taxon>
        <taxon>Fungi incertae sedis</taxon>
        <taxon>Mucoromycota</taxon>
        <taxon>Mucoromycotina</taxon>
        <taxon>Mucoromycetes</taxon>
        <taxon>Mucorales</taxon>
        <taxon>Syncephalastraceae</taxon>
        <taxon>Syncephalastrum</taxon>
    </lineage>
</organism>
<dbReference type="Pfam" id="PF01302">
    <property type="entry name" value="CAP_GLY"/>
    <property type="match status" value="1"/>
</dbReference>
<sequence length="533" mass="60555">MVAVGDRIQVDNDCATIRFIGPVTGSKGEWLGVEWDDPSRGKHDGTHQGVSYFKCSSSTSGSFIRNHPTKVLTGKEFLPVLIEKYLDQVDTGDYDATKDRGEVVFGANRDIKVETVGFEKIKRKQRMLSQLAVVGLRDLQVAYAGPFGKIAEQKLGIRDLDLSKCLVTHWDTLADIVAQLPHLRILRLNQTRLLPPPDDPTLLHRLDHSPFTDLTTLALSGTRTTFADILRLEPLFPHLEDLQLGACQLSSLETVQPHQLKKLKWMNLEENEIQDWEEVAKLGQLQSLDTLYLNHNRISQVHAIQSGHFERLEFLRLDDNALADLHSLDMLNALPSLTKLRIKRNPVFHEMNNTQATAEIMGRIARLHMVNGTTLTSRERDDFERYYLSRCVADGTTHDAIAQHHPRYRELCTKHGEPDLSANSKEKSSATLNDRLIEITLSLRPRVDVGELTDPSQLPKATKTMARRLLGTMLVRNLRHIIRKLFNIPASQQQLYLLQHSETRHVLMDITDDLRDLRFYGIASGDEVIIFEQ</sequence>
<dbReference type="Pfam" id="PF14580">
    <property type="entry name" value="LRR_9"/>
    <property type="match status" value="1"/>
</dbReference>
<dbReference type="InterPro" id="IPR000938">
    <property type="entry name" value="CAP-Gly_domain"/>
</dbReference>
<dbReference type="SUPFAM" id="SSF74924">
    <property type="entry name" value="Cap-Gly domain"/>
    <property type="match status" value="1"/>
</dbReference>
<keyword evidence="3" id="KW-0963">Cytoplasm</keyword>
<dbReference type="Proteomes" id="UP000242180">
    <property type="component" value="Unassembled WGS sequence"/>
</dbReference>
<dbReference type="Gene3D" id="3.10.20.90">
    <property type="entry name" value="Phosphatidylinositol 3-kinase Catalytic Subunit, Chain A, domain 1"/>
    <property type="match status" value="1"/>
</dbReference>
<evidence type="ECO:0000313" key="10">
    <source>
        <dbReference type="Proteomes" id="UP000242180"/>
    </source>
</evidence>
<comment type="subunit">
    <text evidence="7">Supercomplex made of cofactors A to E. Cofactors A and D function by capturing and stabilizing tubulin in a quasi-native conformation. Cofactor E binds to the cofactor D-tubulin complex; interaction with cofactor C then causes the release of tubulin polypeptides that are committed to the native state.</text>
</comment>
<dbReference type="SMART" id="SM01052">
    <property type="entry name" value="CAP_GLY"/>
    <property type="match status" value="1"/>
</dbReference>
<keyword evidence="6" id="KW-0143">Chaperone</keyword>
<evidence type="ECO:0000259" key="8">
    <source>
        <dbReference type="PROSITE" id="PS50245"/>
    </source>
</evidence>
<dbReference type="FunFam" id="2.30.30.190:FF:000016">
    <property type="entry name" value="Tubulin-folding cofactor E"/>
    <property type="match status" value="1"/>
</dbReference>
<keyword evidence="10" id="KW-1185">Reference proteome</keyword>
<dbReference type="InterPro" id="IPR029071">
    <property type="entry name" value="Ubiquitin-like_domsf"/>
</dbReference>
<dbReference type="InterPro" id="IPR032675">
    <property type="entry name" value="LRR_dom_sf"/>
</dbReference>
<dbReference type="InterPro" id="IPR036859">
    <property type="entry name" value="CAP-Gly_dom_sf"/>
</dbReference>
<dbReference type="PANTHER" id="PTHR18849">
    <property type="entry name" value="LEUCINE RICH REPEAT PROTEIN"/>
    <property type="match status" value="1"/>
</dbReference>
<evidence type="ECO:0000256" key="5">
    <source>
        <dbReference type="ARBA" id="ARBA00022737"/>
    </source>
</evidence>
<dbReference type="PROSITE" id="PS00845">
    <property type="entry name" value="CAP_GLY_1"/>
    <property type="match status" value="1"/>
</dbReference>
<dbReference type="STRING" id="13706.A0A1X2HKW8"/>
<dbReference type="EMBL" id="MCGN01000002">
    <property type="protein sequence ID" value="ORY99979.1"/>
    <property type="molecule type" value="Genomic_DNA"/>
</dbReference>
<dbReference type="SUPFAM" id="SSF52047">
    <property type="entry name" value="RNI-like"/>
    <property type="match status" value="1"/>
</dbReference>
<dbReference type="InParanoid" id="A0A1X2HKW8"/>
<comment type="caution">
    <text evidence="9">The sequence shown here is derived from an EMBL/GenBank/DDBJ whole genome shotgun (WGS) entry which is preliminary data.</text>
</comment>
<dbReference type="PROSITE" id="PS51450">
    <property type="entry name" value="LRR"/>
    <property type="match status" value="2"/>
</dbReference>
<dbReference type="InterPro" id="IPR001611">
    <property type="entry name" value="Leu-rich_rpt"/>
</dbReference>
<dbReference type="PANTHER" id="PTHR18849:SF0">
    <property type="entry name" value="CILIA- AND FLAGELLA-ASSOCIATED PROTEIN 410-RELATED"/>
    <property type="match status" value="1"/>
</dbReference>
<accession>A0A1X2HKW8</accession>
<gene>
    <name evidence="9" type="ORF">BCR43DRAFT_484660</name>
</gene>
<dbReference type="AlphaFoldDB" id="A0A1X2HKW8"/>
<keyword evidence="4" id="KW-0433">Leucine-rich repeat</keyword>
<evidence type="ECO:0000256" key="6">
    <source>
        <dbReference type="ARBA" id="ARBA00023186"/>
    </source>
</evidence>
<evidence type="ECO:0000256" key="2">
    <source>
        <dbReference type="ARBA" id="ARBA00006286"/>
    </source>
</evidence>
<evidence type="ECO:0000256" key="3">
    <source>
        <dbReference type="ARBA" id="ARBA00022490"/>
    </source>
</evidence>